<proteinExistence type="predicted"/>
<evidence type="ECO:0000313" key="2">
    <source>
        <dbReference type="Proteomes" id="UP001054837"/>
    </source>
</evidence>
<dbReference type="EMBL" id="BPLQ01002921">
    <property type="protein sequence ID" value="GIX96471.1"/>
    <property type="molecule type" value="Genomic_DNA"/>
</dbReference>
<keyword evidence="2" id="KW-1185">Reference proteome</keyword>
<dbReference type="AlphaFoldDB" id="A0AAV4PK04"/>
<reference evidence="1 2" key="1">
    <citation type="submission" date="2021-06" db="EMBL/GenBank/DDBJ databases">
        <title>Caerostris darwini draft genome.</title>
        <authorList>
            <person name="Kono N."/>
            <person name="Arakawa K."/>
        </authorList>
    </citation>
    <scope>NUCLEOTIDE SEQUENCE [LARGE SCALE GENOMIC DNA]</scope>
</reference>
<comment type="caution">
    <text evidence="1">The sequence shown here is derived from an EMBL/GenBank/DDBJ whole genome shotgun (WGS) entry which is preliminary data.</text>
</comment>
<organism evidence="1 2">
    <name type="scientific">Caerostris darwini</name>
    <dbReference type="NCBI Taxonomy" id="1538125"/>
    <lineage>
        <taxon>Eukaryota</taxon>
        <taxon>Metazoa</taxon>
        <taxon>Ecdysozoa</taxon>
        <taxon>Arthropoda</taxon>
        <taxon>Chelicerata</taxon>
        <taxon>Arachnida</taxon>
        <taxon>Araneae</taxon>
        <taxon>Araneomorphae</taxon>
        <taxon>Entelegynae</taxon>
        <taxon>Araneoidea</taxon>
        <taxon>Araneidae</taxon>
        <taxon>Caerostris</taxon>
    </lineage>
</organism>
<evidence type="ECO:0000313" key="1">
    <source>
        <dbReference type="EMBL" id="GIX96471.1"/>
    </source>
</evidence>
<protein>
    <submittedName>
        <fullName evidence="1">Uncharacterized protein</fullName>
    </submittedName>
</protein>
<gene>
    <name evidence="1" type="ORF">CDAR_613071</name>
</gene>
<name>A0AAV4PK04_9ARAC</name>
<sequence>MWNIEPLEFATVDPGKGDINIYFKTITSEHVMGYAHYPEEGKVFINDKLKPNQGVQGGCSMMRDGVANRGCRVGGTVVAIGLSVRKSLGLGVH</sequence>
<dbReference type="Proteomes" id="UP001054837">
    <property type="component" value="Unassembled WGS sequence"/>
</dbReference>
<accession>A0AAV4PK04</accession>